<dbReference type="RefSeq" id="XP_009263861.1">
    <property type="nucleotide sequence ID" value="XM_009265586.1"/>
</dbReference>
<feature type="compositionally biased region" description="Low complexity" evidence="2">
    <location>
        <begin position="595"/>
        <end position="604"/>
    </location>
</feature>
<dbReference type="AlphaFoldDB" id="I7AL38"/>
<feature type="compositionally biased region" description="Basic and acidic residues" evidence="2">
    <location>
        <begin position="556"/>
        <end position="565"/>
    </location>
</feature>
<name>I7AL38_ENCRO</name>
<gene>
    <name evidence="3" type="ordered locus">EROM_010190</name>
</gene>
<accession>I7AL38</accession>
<dbReference type="HOGENOM" id="CLU_407697_0_0_1"/>
<feature type="region of interest" description="Disordered" evidence="2">
    <location>
        <begin position="556"/>
        <end position="604"/>
    </location>
</feature>
<dbReference type="OrthoDB" id="2196090at2759"/>
<organism evidence="3 4">
    <name type="scientific">Encephalitozoon romaleae (strain SJ-2008)</name>
    <name type="common">Microsporidian parasite</name>
    <dbReference type="NCBI Taxonomy" id="1178016"/>
    <lineage>
        <taxon>Eukaryota</taxon>
        <taxon>Fungi</taxon>
        <taxon>Fungi incertae sedis</taxon>
        <taxon>Microsporidia</taxon>
        <taxon>Unikaryonidae</taxon>
        <taxon>Encephalitozoon</taxon>
    </lineage>
</organism>
<keyword evidence="4" id="KW-1185">Reference proteome</keyword>
<dbReference type="KEGG" id="ero:EROM_010190"/>
<dbReference type="GeneID" id="20520646"/>
<protein>
    <submittedName>
        <fullName evidence="3">Uncharacterized protein</fullName>
    </submittedName>
</protein>
<sequence>MGDYDAINDEIKNFLSLTDRSPCEDALPAKDPKANEEGISSLITLLTSLQNVYNEINTNLVAGDNEGLKNVILNSDVKMSLVCESLMRVLKDVSQEKSELVKNEEKYKERIRKMNEEKESLEIKINKMESDLEFLNRGNQELSRIIRDQKNKIQAFKEKADLEKRNCDSFRSINGELEILRKKALEKCDVYEKEIGVLKEYMKERGGEIGRLRDEAKQGEEERERLSKKIVSLEKNNELLRKKLEMKESAIGVCNSELSKLISKEKRIENEIEKMKERASYYERLYKATNSQNEYLNRQLSKMIRDTDKIEIPEYDPNAQEEMTAISNEKNGNGVEQNDLKRIKRYRKRIHDQKRINEKQRIEIQDLSREVERLRDEVSRLQEERTKAINANSKIMEELMSKVERLLEKNREYQGIIYELRGRDMKEDKGRVDFNESFRTVNDGENDQVEKEDFFTSKIPGRGEELEDGNSVRPFTLRNDYGSKVNDDSIYDDSSRIYGMGVRNIPSRLSFPKKQNEVGDENGEQIKLNLPDSFFSSLASSKKEIGLNEEECLERKEENAREAGRDTGYLDDPFDSLSNKNFGKDAESRGESDVSTTSPKTVRTTSTLHEMLKRTDALQEKFDKLEDHLNAIKNSDKVDAEKVHDQIKAYKNYYYSDYLDMSNESDVI</sequence>
<dbReference type="VEuPathDB" id="MicrosporidiaDB:EROM_010190"/>
<keyword evidence="1" id="KW-0175">Coiled coil</keyword>
<reference evidence="3 4" key="1">
    <citation type="journal article" date="2012" name="Proc. Natl. Acad. Sci. U.S.A.">
        <title>Gain and loss of multiple functionally related, horizontally transferred genes in the reduced genomes of two microsporidian parasites.</title>
        <authorList>
            <person name="Pombert J.-F."/>
            <person name="Selman M."/>
            <person name="Burki F."/>
            <person name="Bardell F.T."/>
            <person name="Farinelli L."/>
            <person name="Solter L.F."/>
            <person name="Whitman D.W."/>
            <person name="Weiss L.M."/>
            <person name="Corradi N."/>
            <person name="Keeling P.J."/>
        </authorList>
    </citation>
    <scope>NUCLEOTIDE SEQUENCE [LARGE SCALE GENOMIC DNA]</scope>
    <source>
        <strain evidence="3 4">SJ-2008</strain>
    </source>
</reference>
<feature type="coiled-coil region" evidence="1">
    <location>
        <begin position="83"/>
        <end position="285"/>
    </location>
</feature>
<proteinExistence type="predicted"/>
<evidence type="ECO:0000313" key="4">
    <source>
        <dbReference type="Proteomes" id="UP000010094"/>
    </source>
</evidence>
<feature type="coiled-coil region" evidence="1">
    <location>
        <begin position="608"/>
        <end position="635"/>
    </location>
</feature>
<evidence type="ECO:0000256" key="1">
    <source>
        <dbReference type="SAM" id="Coils"/>
    </source>
</evidence>
<dbReference type="Proteomes" id="UP000010094">
    <property type="component" value="Chromosome I"/>
</dbReference>
<feature type="compositionally biased region" description="Basic and acidic residues" evidence="2">
    <location>
        <begin position="582"/>
        <end position="592"/>
    </location>
</feature>
<feature type="coiled-coil region" evidence="1">
    <location>
        <begin position="343"/>
        <end position="416"/>
    </location>
</feature>
<dbReference type="EMBL" id="CP003518">
    <property type="protein sequence ID" value="AFN82364.1"/>
    <property type="molecule type" value="Genomic_DNA"/>
</dbReference>
<evidence type="ECO:0000256" key="2">
    <source>
        <dbReference type="SAM" id="MobiDB-lite"/>
    </source>
</evidence>
<evidence type="ECO:0000313" key="3">
    <source>
        <dbReference type="EMBL" id="AFN82364.1"/>
    </source>
</evidence>